<evidence type="ECO:0000313" key="3">
    <source>
        <dbReference type="Proteomes" id="UP000005867"/>
    </source>
</evidence>
<proteinExistence type="predicted"/>
<feature type="transmembrane region" description="Helical" evidence="1">
    <location>
        <begin position="2652"/>
        <end position="2673"/>
    </location>
</feature>
<name>G7VBS8_9CREN</name>
<dbReference type="eggNOG" id="arCOG03265">
    <property type="taxonomic scope" value="Archaea"/>
</dbReference>
<keyword evidence="1" id="KW-1133">Transmembrane helix</keyword>
<gene>
    <name evidence="2" type="ORF">P186_2305</name>
</gene>
<organism evidence="2 3">
    <name type="scientific">Pyrobaculum ferrireducens</name>
    <dbReference type="NCBI Taxonomy" id="1104324"/>
    <lineage>
        <taxon>Archaea</taxon>
        <taxon>Thermoproteota</taxon>
        <taxon>Thermoprotei</taxon>
        <taxon>Thermoproteales</taxon>
        <taxon>Thermoproteaceae</taxon>
        <taxon>Pyrobaculum</taxon>
    </lineage>
</organism>
<dbReference type="STRING" id="1104324.P186_2305"/>
<dbReference type="OrthoDB" id="30872at2157"/>
<evidence type="ECO:0000313" key="2">
    <source>
        <dbReference type="EMBL" id="AET33695.1"/>
    </source>
</evidence>
<dbReference type="HOGENOM" id="CLU_227455_0_0_2"/>
<protein>
    <submittedName>
        <fullName evidence="2">Uncharacterized protein</fullName>
    </submittedName>
</protein>
<dbReference type="EMBL" id="CP003098">
    <property type="protein sequence ID" value="AET33695.1"/>
    <property type="molecule type" value="Genomic_DNA"/>
</dbReference>
<keyword evidence="3" id="KW-1185">Reference proteome</keyword>
<reference evidence="2 3" key="1">
    <citation type="journal article" date="2012" name="J. Bacteriol.">
        <title>Complete genome sequence of strain 1860, a crenarchaeon of the genus pyrobaculum able to grow with various electron acceptors.</title>
        <authorList>
            <person name="Mardanov A.V."/>
            <person name="Gumerov V.M."/>
            <person name="Slobodkina G.B."/>
            <person name="Beletsky A.V."/>
            <person name="Bonch-Osmolovskaya E.A."/>
            <person name="Ravin N.V."/>
            <person name="Skryabin K.G."/>
        </authorList>
    </citation>
    <scope>NUCLEOTIDE SEQUENCE [LARGE SCALE GENOMIC DNA]</scope>
    <source>
        <strain evidence="2 3">1860</strain>
    </source>
</reference>
<dbReference type="RefSeq" id="WP_014289520.1">
    <property type="nucleotide sequence ID" value="NC_016645.1"/>
</dbReference>
<evidence type="ECO:0000256" key="1">
    <source>
        <dbReference type="SAM" id="Phobius"/>
    </source>
</evidence>
<dbReference type="KEGG" id="pyr:P186_2305"/>
<keyword evidence="1" id="KW-0812">Transmembrane</keyword>
<sequence>MHNQTKTILAVLLLTVLTTVAYAQYGPGQALPSVFDVILQINDARGAYGTDYDLCTPWPKGLANFPPYKFAAGKNFTLIIRETASSPKYPSVFQDFRVSAVGNETGFVRFNINLPAGVDVTKKTSWYVAIVVEWPRPGTYFLVYNQTFTDTALLEVIGNLSGRPELTGTEVYTGPWGVLTVTNGAGRFGNLSSSVIHTFYVGVNTLGKPFALTFTRTVTIAGSTITLDDNIGPRSGPTDYVKQYDPMVTAVFGPFTYLATYVTSLGKAGTSPSDYSVSIDPSKVKYDHYVYITIEGSRGVVIKSRNDLFTTSGALRYVALTLNKTLVEAPMSCGLIIWNMTLYKVTVNGLLDLKGNPIFNPEHFRYKIQMKLGDDWVTFDRAQATWKAGINRAIDVIAELCGPLPSTITVNDITTYIRNCVNSLRAQGKTFRDVVLAFYDPVTVTRLGGLLSLTNTDKEISLADLTTKLVVEYYYASQQDTVNAVVLEVALTEPGDYSGVLNVSILPVQIRLWRWSNNSLPPAVPNPAEYFYTDPLDLAGLRFVVTGDTMQIDRMAYDGAVSYDPWLGQIVWTLPPYQPIPGVVGNAKLSLPVLFNASGYLPMPTLIANLTKIGGRLVIKYFNYSDALANGDFFAKFSMGVVGSYAYKFRIYKDDVLVGTANVVAYYPVINSSGLLYHANASDALQAVPDDRPKDMYDVQVLYPRGIMARFYDREHVIHIAIIRIFQNILMRDACGNPVTGISAGRAGASLTLVMNTGGKNVTIARLPVGSEVPVDIFVPIDEWGKPQLDLKGGYIQAYAVLNYFGYTLYPVDNRTKLPATSPVWFNIPVKFGVVRKPVMYLPIAPLLFRVWSQVASVDYDPVKEPLMGFVVSVYNNATKSIERFEIGRSISNKNGMAYVPNVPLGVYINVTVRTIVPRDDRRWPYTYAQVQAGNDYASYARALGFSPSVDVYTLGTRGVIDSGILVFNNTMILTSENATKFICPSSYTDTRKVINLTVGVFDLVVRVFDKTGKYILRSQPVFLGPYPQATRPVLLNVTLLLADDYSPYHYASIWRDFNIGDFKILTDFRVIGITGMRSIYLNLASKYLSEAQKALGCPRYTVANYSAAINAYALAAMAGYVANASTDRYAAVYLLTSQQPKDIIDVCQMKPYQAGAAEIARLFMKGQRLRFVVWYMGQKVFDDYVTITGPLVDIKADVYPINVTTYTKSMRLPVDTFVGFTLTDVYVGLALNKTDGMFANKTIVPQLIAPFNDTYSTYSLQYLLTNELAKSAGQQFNDNVTAFVDSNKQGPWLYGNYTPAQFGGDFVYLPNIALLRNATVAKYQFTTLNNYTTTTIQNRVANDIPAGSGTIQIPASQSVNITLRGAKIVLDPASNSTYIMLTAYNGTENGNLVQPQLNITGKLVSINGTLYKPYNDTINANYTIQVVASAKCGSIRIVPGSNDITVNITITAGSCPATVTYSAVNRSYTSMVLVTTSSPGAEYAVSFDRWFSVPYDWSLAQYNVLYHATNVVERNDILRVLTYTGATKICATQTGAAAVGEDDEYTYELQLSGLEVPNYRTLEVVLPWKTSGGGKALVNITAYFANNDTKIDSVVYNLTDILSGVNGTMTFVRLSLNFGKVGAKAYDIATSGATVRYVITFQMYDPRSAPFSACASKLVPLAANYKTVSMYECQMPVAPGVPERIDPQTVVYYIDPDLSAMNGFGDTFNKYGGFGTPITYVVKSGEVALLPSWYYKTSVAGSRIARIWIIAASSDPSQGPALGTKYYSWTVKDDKVSINVYKFEKYLVVNYVPNVCPAGWTSQTFLDEFDGSGSIVGLGFGTSGTSTLVLSNYTKVNMWNSTDMWLAGGVFKLPTVALDALTVENDAKFPIVVASLSVKYGDYKYSIPMSPLRVDSGKTATALLNGYGFGRTYMFSVADVWNFNLVQPNYQYGLNVYHAGLYDAAKYFGLGEVDVTKYLRPLESKYYVQNVLYASHAETSDWTYNILGGKITEVTKGKWGDLTVQSSDTDYKYVFSYPTLPLAEIRDWNDRPLANQTIALFDRNGRLYAVVYSDSSGRLVYPLPDISAIGLTNVVRVSWYDGYIVELLRGKPEFTIWIYDQLIQRDVTELGNATTNSKIRTYVYPLTVTVKDDAGRPLTNMYVKVVDTSTIGQLVNAANKTGADGGAQVVDLRISKYSSGVLSQVPGTSYYYYVYDPSGALVAVGRFEIQRGASVPSTGWNVVATVRYATEIPVKNSATRGYILVKGVEFLNGTKSDVKIPFTVSGGVMTLQGKVPVSVEYPVDIYVTHVTLGGQEVPVKGGQFLVFSGKTTDLLAGLDFAELGLTGIVTIQAVDATGAPRSDWTVQILYGNITAAQGGGQVQAVLPRTDVLDQPYTIKVITNAITPDGKALVKTQTLELMQKAYALQIPVSTVKAVVQVVDGFGNVRNDWPVVVENIATGMGQITTELVDGERYVARATGLGFTNTTTFTAKGPQMVVRVKIPTGKLVAQVVDGFGNVRSDWTVNVVGVTTGQGTVGPVEVLAGQYTVKTSVFNKEFTQAVNVGVGQTATATIQVPTAKLSITAVDDDKKPIDNYVTYVGLTGPLALEFTSPPKSVEVLAGSYQVKVSALGKDATAQVTLNAGDVKNIQVVVPGTAGLDIFNTRIPLPTLVLYALLLLVVIVILAILIIEYNNWRRRRLMQILAPPK</sequence>
<keyword evidence="1" id="KW-0472">Membrane</keyword>
<dbReference type="GeneID" id="11593908"/>
<dbReference type="BioCyc" id="PSP1104324:GJSN-2254-MONOMER"/>
<dbReference type="Proteomes" id="UP000005867">
    <property type="component" value="Chromosome"/>
</dbReference>
<accession>G7VBS8</accession>